<sequence length="647" mass="74729">LAQLLKSKRRISMPTVTETPNPYDTPTNENEKSSINVEELVNEQIEKFESELNGLAIASRSFIREESDRYRSDVMEYLEKKITNFECVTLSFSRKIELELVNFVEVSRGLLKCLREQLVVKLPDYDDDAVEDFNERATKIINDESEDLRSNLRSFFLEAIGENEEDIIKKVEEFDVTVRSNDDKRRHRPTAMYMPTILSTNVDTKKIRLDEEIERRKANFDKLLKAISDNFTDIITAKAKFTKEVIDTNITADLEVFGIAILSHNDELYQFVKNQKRLVNATVEEIMNQLSQLNDQPDSVSIAALALQQKSAQLFERIDKQLTVAISEMDKYRMEERREIFRRANASRPDTGMICVAEVPEDILFDGRIKRVNRPPLIDLEGVEINTDEYERDPRIVCAVRQQVLLKRVDDESDEVELFTVQQYRHTNILKCIGTGMNNKVRYLVFENFAETLASLKSKKPEGLSQDEFTQYLNGLQQAIQYLHENNLFHGDLRPENVYLEWKDDDYWKVKLAHFSMRSAREGRIESGSAEQTPFSAPEAGPISSLLLLQRADIWSLGSLIWFALTGITPDEDKISDLPTMIPESSSIPSICDLLKRCWSLSVEERSSVNFLGQLIRNVITDIAFAFEEDHQWTEEREKWKSAANIN</sequence>
<accession>A0AAV5TJV3</accession>
<dbReference type="GO" id="GO:0005737">
    <property type="term" value="C:cytoplasm"/>
    <property type="evidence" value="ECO:0007669"/>
    <property type="project" value="TreeGrafter"/>
</dbReference>
<dbReference type="AlphaFoldDB" id="A0AAV5TJV3"/>
<evidence type="ECO:0000313" key="4">
    <source>
        <dbReference type="Proteomes" id="UP001432027"/>
    </source>
</evidence>
<feature type="non-terminal residue" evidence="3">
    <location>
        <position position="1"/>
    </location>
</feature>
<dbReference type="InterPro" id="IPR011009">
    <property type="entry name" value="Kinase-like_dom_sf"/>
</dbReference>
<dbReference type="PANTHER" id="PTHR24348">
    <property type="entry name" value="SERINE/THREONINE-PROTEIN KINASE UNC-51-RELATED"/>
    <property type="match status" value="1"/>
</dbReference>
<evidence type="ECO:0000259" key="2">
    <source>
        <dbReference type="PROSITE" id="PS50011"/>
    </source>
</evidence>
<dbReference type="PROSITE" id="PS00109">
    <property type="entry name" value="PROTEIN_KINASE_TYR"/>
    <property type="match status" value="1"/>
</dbReference>
<dbReference type="Gene3D" id="1.10.510.10">
    <property type="entry name" value="Transferase(Phosphotransferase) domain 1"/>
    <property type="match status" value="1"/>
</dbReference>
<dbReference type="GO" id="GO:0006914">
    <property type="term" value="P:autophagy"/>
    <property type="evidence" value="ECO:0007669"/>
    <property type="project" value="UniProtKB-ARBA"/>
</dbReference>
<evidence type="ECO:0000256" key="1">
    <source>
        <dbReference type="SAM" id="MobiDB-lite"/>
    </source>
</evidence>
<dbReference type="InterPro" id="IPR000719">
    <property type="entry name" value="Prot_kinase_dom"/>
</dbReference>
<reference evidence="3" key="1">
    <citation type="submission" date="2023-10" db="EMBL/GenBank/DDBJ databases">
        <title>Genome assembly of Pristionchus species.</title>
        <authorList>
            <person name="Yoshida K."/>
            <person name="Sommer R.J."/>
        </authorList>
    </citation>
    <scope>NUCLEOTIDE SEQUENCE</scope>
    <source>
        <strain evidence="3">RS0144</strain>
    </source>
</reference>
<dbReference type="GO" id="GO:0004674">
    <property type="term" value="F:protein serine/threonine kinase activity"/>
    <property type="evidence" value="ECO:0007669"/>
    <property type="project" value="InterPro"/>
</dbReference>
<comment type="caution">
    <text evidence="3">The sequence shown here is derived from an EMBL/GenBank/DDBJ whole genome shotgun (WGS) entry which is preliminary data.</text>
</comment>
<dbReference type="PROSITE" id="PS50011">
    <property type="entry name" value="PROTEIN_KINASE_DOM"/>
    <property type="match status" value="1"/>
</dbReference>
<feature type="region of interest" description="Disordered" evidence="1">
    <location>
        <begin position="13"/>
        <end position="32"/>
    </location>
</feature>
<gene>
    <name evidence="3" type="ORF">PENTCL1PPCAC_16771</name>
</gene>
<evidence type="ECO:0000313" key="3">
    <source>
        <dbReference type="EMBL" id="GMS94596.1"/>
    </source>
</evidence>
<feature type="domain" description="Protein kinase" evidence="2">
    <location>
        <begin position="358"/>
        <end position="634"/>
    </location>
</feature>
<dbReference type="EMBL" id="BTSX01000004">
    <property type="protein sequence ID" value="GMS94596.1"/>
    <property type="molecule type" value="Genomic_DNA"/>
</dbReference>
<dbReference type="InterPro" id="IPR045269">
    <property type="entry name" value="Atg1-like"/>
</dbReference>
<name>A0AAV5TJV3_9BILA</name>
<dbReference type="GO" id="GO:0005524">
    <property type="term" value="F:ATP binding"/>
    <property type="evidence" value="ECO:0007669"/>
    <property type="project" value="InterPro"/>
</dbReference>
<dbReference type="Pfam" id="PF00069">
    <property type="entry name" value="Pkinase"/>
    <property type="match status" value="1"/>
</dbReference>
<protein>
    <recommendedName>
        <fullName evidence="2">Protein kinase domain-containing protein</fullName>
    </recommendedName>
</protein>
<dbReference type="Proteomes" id="UP001432027">
    <property type="component" value="Unassembled WGS sequence"/>
</dbReference>
<organism evidence="3 4">
    <name type="scientific">Pristionchus entomophagus</name>
    <dbReference type="NCBI Taxonomy" id="358040"/>
    <lineage>
        <taxon>Eukaryota</taxon>
        <taxon>Metazoa</taxon>
        <taxon>Ecdysozoa</taxon>
        <taxon>Nematoda</taxon>
        <taxon>Chromadorea</taxon>
        <taxon>Rhabditida</taxon>
        <taxon>Rhabditina</taxon>
        <taxon>Diplogasteromorpha</taxon>
        <taxon>Diplogasteroidea</taxon>
        <taxon>Neodiplogasteridae</taxon>
        <taxon>Pristionchus</taxon>
    </lineage>
</organism>
<proteinExistence type="predicted"/>
<dbReference type="SUPFAM" id="SSF56112">
    <property type="entry name" value="Protein kinase-like (PK-like)"/>
    <property type="match status" value="1"/>
</dbReference>
<keyword evidence="4" id="KW-1185">Reference proteome</keyword>
<dbReference type="GO" id="GO:0010506">
    <property type="term" value="P:regulation of autophagy"/>
    <property type="evidence" value="ECO:0007669"/>
    <property type="project" value="InterPro"/>
</dbReference>
<dbReference type="InterPro" id="IPR008266">
    <property type="entry name" value="Tyr_kinase_AS"/>
</dbReference>
<feature type="compositionally biased region" description="Polar residues" evidence="1">
    <location>
        <begin position="14"/>
        <end position="32"/>
    </location>
</feature>